<evidence type="ECO:0000313" key="1">
    <source>
        <dbReference type="EMBL" id="JAD48862.1"/>
    </source>
</evidence>
<accession>A0A0A9AP32</accession>
<proteinExistence type="predicted"/>
<dbReference type="EMBL" id="GBRH01249033">
    <property type="protein sequence ID" value="JAD48862.1"/>
    <property type="molecule type" value="Transcribed_RNA"/>
</dbReference>
<organism evidence="1">
    <name type="scientific">Arundo donax</name>
    <name type="common">Giant reed</name>
    <name type="synonym">Donax arundinaceus</name>
    <dbReference type="NCBI Taxonomy" id="35708"/>
    <lineage>
        <taxon>Eukaryota</taxon>
        <taxon>Viridiplantae</taxon>
        <taxon>Streptophyta</taxon>
        <taxon>Embryophyta</taxon>
        <taxon>Tracheophyta</taxon>
        <taxon>Spermatophyta</taxon>
        <taxon>Magnoliopsida</taxon>
        <taxon>Liliopsida</taxon>
        <taxon>Poales</taxon>
        <taxon>Poaceae</taxon>
        <taxon>PACMAD clade</taxon>
        <taxon>Arundinoideae</taxon>
        <taxon>Arundineae</taxon>
        <taxon>Arundo</taxon>
    </lineage>
</organism>
<sequence length="43" mass="4978">MDQGLRRSHLKTRFWCVGEAGRRRRGLWIAAPRRLGGILVDLC</sequence>
<dbReference type="AlphaFoldDB" id="A0A0A9AP32"/>
<reference evidence="1" key="2">
    <citation type="journal article" date="2015" name="Data Brief">
        <title>Shoot transcriptome of the giant reed, Arundo donax.</title>
        <authorList>
            <person name="Barrero R.A."/>
            <person name="Guerrero F.D."/>
            <person name="Moolhuijzen P."/>
            <person name="Goolsby J.A."/>
            <person name="Tidwell J."/>
            <person name="Bellgard S.E."/>
            <person name="Bellgard M.I."/>
        </authorList>
    </citation>
    <scope>NUCLEOTIDE SEQUENCE</scope>
    <source>
        <tissue evidence="1">Shoot tissue taken approximately 20 cm above the soil surface</tissue>
    </source>
</reference>
<reference evidence="1" key="1">
    <citation type="submission" date="2014-09" db="EMBL/GenBank/DDBJ databases">
        <authorList>
            <person name="Magalhaes I.L.F."/>
            <person name="Oliveira U."/>
            <person name="Santos F.R."/>
            <person name="Vidigal T.H.D.A."/>
            <person name="Brescovit A.D."/>
            <person name="Santos A.J."/>
        </authorList>
    </citation>
    <scope>NUCLEOTIDE SEQUENCE</scope>
    <source>
        <tissue evidence="1">Shoot tissue taken approximately 20 cm above the soil surface</tissue>
    </source>
</reference>
<name>A0A0A9AP32_ARUDO</name>
<protein>
    <submittedName>
        <fullName evidence="1">Uncharacterized protein</fullName>
    </submittedName>
</protein>